<dbReference type="InterPro" id="IPR009292">
    <property type="entry name" value="RRP36"/>
</dbReference>
<evidence type="ECO:0000256" key="6">
    <source>
        <dbReference type="RuleBase" id="RU368027"/>
    </source>
</evidence>
<dbReference type="GO" id="GO:1990904">
    <property type="term" value="C:ribonucleoprotein complex"/>
    <property type="evidence" value="ECO:0007669"/>
    <property type="project" value="UniProtKB-KW"/>
</dbReference>
<evidence type="ECO:0000256" key="2">
    <source>
        <dbReference type="ARBA" id="ARBA00009418"/>
    </source>
</evidence>
<comment type="similarity">
    <text evidence="2 6">Belongs to the RRP36 family.</text>
</comment>
<keyword evidence="6" id="KW-0687">Ribonucleoprotein</keyword>
<gene>
    <name evidence="8" type="ORF">V1478_001803</name>
</gene>
<evidence type="ECO:0000313" key="8">
    <source>
        <dbReference type="EMBL" id="KAL2737717.1"/>
    </source>
</evidence>
<comment type="subunit">
    <text evidence="6">Associates with 90S and pre-40S pre-ribosomal particles.</text>
</comment>
<reference evidence="8 9" key="1">
    <citation type="journal article" date="2024" name="Ann. Entomol. Soc. Am.">
        <title>Genomic analyses of the southern and eastern yellowjacket wasps (Hymenoptera: Vespidae) reveal evolutionary signatures of social life.</title>
        <authorList>
            <person name="Catto M.A."/>
            <person name="Caine P.B."/>
            <person name="Orr S.E."/>
            <person name="Hunt B.G."/>
            <person name="Goodisman M.A.D."/>
        </authorList>
    </citation>
    <scope>NUCLEOTIDE SEQUENCE [LARGE SCALE GENOMIC DNA]</scope>
    <source>
        <strain evidence="8">233</strain>
        <tissue evidence="8">Head and thorax</tissue>
    </source>
</reference>
<name>A0ABD2BY59_VESSQ</name>
<keyword evidence="9" id="KW-1185">Reference proteome</keyword>
<evidence type="ECO:0000256" key="5">
    <source>
        <dbReference type="ARBA" id="ARBA00023242"/>
    </source>
</evidence>
<keyword evidence="4 6" id="KW-0698">rRNA processing</keyword>
<dbReference type="PANTHER" id="PTHR21738">
    <property type="entry name" value="RIBOSOMAL RNA PROCESSING PROTEIN 36 HOMOLOG"/>
    <property type="match status" value="1"/>
</dbReference>
<evidence type="ECO:0000256" key="1">
    <source>
        <dbReference type="ARBA" id="ARBA00004604"/>
    </source>
</evidence>
<comment type="function">
    <text evidence="6">Component of the 90S pre-ribosome involved in the maturation of rRNAs. Required for early cleavages of the pre-RNAs in the 40S ribosomal subunit maturation pathway.</text>
</comment>
<sequence length="296" mass="35272">MKIVFLACPLINTLLRTKETFCRLCEERLFLLLNSCLLYHLFMFNMSVEGYEFLDKDKNQDEIRAELSNMSFEDLQKLKEKVGTKVYNETVFGSRKKKEVLFKRENKNRPREMSTKKQVPRFREIIQVKKRIPRDPRFDSLCGDFNEKAFKNAYSFINEIKKDNLITLKNELRKTNDPKEIKKIKYLIQRLENQLREQKKKNMKEEKKMEEKKLIIKAIKSGQKPSFKKKSEKKVLDLISQYEELKNSGKLKTHIKRLRKKALHKSRPQIEQATRIINTITLDQTILISTLFSTIS</sequence>
<comment type="caution">
    <text evidence="8">The sequence shown here is derived from an EMBL/GenBank/DDBJ whole genome shotgun (WGS) entry which is preliminary data.</text>
</comment>
<evidence type="ECO:0000256" key="3">
    <source>
        <dbReference type="ARBA" id="ARBA00022517"/>
    </source>
</evidence>
<organism evidence="8 9">
    <name type="scientific">Vespula squamosa</name>
    <name type="common">Southern yellow jacket</name>
    <name type="synonym">Wasp</name>
    <dbReference type="NCBI Taxonomy" id="30214"/>
    <lineage>
        <taxon>Eukaryota</taxon>
        <taxon>Metazoa</taxon>
        <taxon>Ecdysozoa</taxon>
        <taxon>Arthropoda</taxon>
        <taxon>Hexapoda</taxon>
        <taxon>Insecta</taxon>
        <taxon>Pterygota</taxon>
        <taxon>Neoptera</taxon>
        <taxon>Endopterygota</taxon>
        <taxon>Hymenoptera</taxon>
        <taxon>Apocrita</taxon>
        <taxon>Aculeata</taxon>
        <taxon>Vespoidea</taxon>
        <taxon>Vespidae</taxon>
        <taxon>Vespinae</taxon>
        <taxon>Vespula</taxon>
    </lineage>
</organism>
<evidence type="ECO:0000256" key="4">
    <source>
        <dbReference type="ARBA" id="ARBA00022552"/>
    </source>
</evidence>
<comment type="subcellular location">
    <subcellularLocation>
        <location evidence="1 6">Nucleus</location>
        <location evidence="1 6">Nucleolus</location>
    </subcellularLocation>
</comment>
<protein>
    <recommendedName>
        <fullName evidence="6">rRNA biogenesis protein RRP36</fullName>
    </recommendedName>
</protein>
<dbReference type="Proteomes" id="UP001607302">
    <property type="component" value="Unassembled WGS sequence"/>
</dbReference>
<dbReference type="EMBL" id="JAUDFV010000027">
    <property type="protein sequence ID" value="KAL2737717.1"/>
    <property type="molecule type" value="Genomic_DNA"/>
</dbReference>
<proteinExistence type="inferred from homology"/>
<dbReference type="AlphaFoldDB" id="A0ABD2BY59"/>
<feature type="coiled-coil region" evidence="7">
    <location>
        <begin position="181"/>
        <end position="248"/>
    </location>
</feature>
<dbReference type="PANTHER" id="PTHR21738:SF0">
    <property type="entry name" value="RIBOSOMAL RNA PROCESSING PROTEIN 36 HOMOLOG"/>
    <property type="match status" value="1"/>
</dbReference>
<dbReference type="GO" id="GO:0006364">
    <property type="term" value="P:rRNA processing"/>
    <property type="evidence" value="ECO:0007669"/>
    <property type="project" value="UniProtKB-UniRule"/>
</dbReference>
<dbReference type="GO" id="GO:0005730">
    <property type="term" value="C:nucleolus"/>
    <property type="evidence" value="ECO:0007669"/>
    <property type="project" value="UniProtKB-SubCell"/>
</dbReference>
<keyword evidence="3 6" id="KW-0690">Ribosome biogenesis</keyword>
<accession>A0ABD2BY59</accession>
<keyword evidence="7" id="KW-0175">Coiled coil</keyword>
<keyword evidence="5 6" id="KW-0539">Nucleus</keyword>
<evidence type="ECO:0000313" key="9">
    <source>
        <dbReference type="Proteomes" id="UP001607302"/>
    </source>
</evidence>
<evidence type="ECO:0000256" key="7">
    <source>
        <dbReference type="SAM" id="Coils"/>
    </source>
</evidence>
<dbReference type="Pfam" id="PF06102">
    <property type="entry name" value="RRP36"/>
    <property type="match status" value="1"/>
</dbReference>